<evidence type="ECO:0000313" key="2">
    <source>
        <dbReference type="Proteomes" id="UP000815325"/>
    </source>
</evidence>
<proteinExistence type="predicted"/>
<evidence type="ECO:0008006" key="3">
    <source>
        <dbReference type="Google" id="ProtNLM"/>
    </source>
</evidence>
<comment type="caution">
    <text evidence="1">The sequence shown here is derived from an EMBL/GenBank/DDBJ whole genome shotgun (WGS) entry which is preliminary data.</text>
</comment>
<accession>A0ABQ7GIK0</accession>
<keyword evidence="2" id="KW-1185">Reference proteome</keyword>
<dbReference type="EMBL" id="MU069758">
    <property type="protein sequence ID" value="KAF5834413.1"/>
    <property type="molecule type" value="Genomic_DNA"/>
</dbReference>
<gene>
    <name evidence="1" type="ORF">DUNSADRAFT_8943</name>
</gene>
<reference evidence="1" key="1">
    <citation type="submission" date="2017-08" db="EMBL/GenBank/DDBJ databases">
        <authorList>
            <person name="Polle J.E."/>
            <person name="Barry K."/>
            <person name="Cushman J."/>
            <person name="Schmutz J."/>
            <person name="Tran D."/>
            <person name="Hathwaick L.T."/>
            <person name="Yim W.C."/>
            <person name="Jenkins J."/>
            <person name="Mckie-Krisberg Z.M."/>
            <person name="Prochnik S."/>
            <person name="Lindquist E."/>
            <person name="Dockter R.B."/>
            <person name="Adam C."/>
            <person name="Molina H."/>
            <person name="Bunkerborg J."/>
            <person name="Jin E."/>
            <person name="Buchheim M."/>
            <person name="Magnuson J."/>
        </authorList>
    </citation>
    <scope>NUCLEOTIDE SEQUENCE</scope>
    <source>
        <strain evidence="1">CCAP 19/18</strain>
    </source>
</reference>
<evidence type="ECO:0000313" key="1">
    <source>
        <dbReference type="EMBL" id="KAF5834413.1"/>
    </source>
</evidence>
<name>A0ABQ7GIK0_DUNSA</name>
<dbReference type="Proteomes" id="UP000815325">
    <property type="component" value="Unassembled WGS sequence"/>
</dbReference>
<protein>
    <recommendedName>
        <fullName evidence="3">Encoded protein</fullName>
    </recommendedName>
</protein>
<organism evidence="1 2">
    <name type="scientific">Dunaliella salina</name>
    <name type="common">Green alga</name>
    <name type="synonym">Protococcus salinus</name>
    <dbReference type="NCBI Taxonomy" id="3046"/>
    <lineage>
        <taxon>Eukaryota</taxon>
        <taxon>Viridiplantae</taxon>
        <taxon>Chlorophyta</taxon>
        <taxon>core chlorophytes</taxon>
        <taxon>Chlorophyceae</taxon>
        <taxon>CS clade</taxon>
        <taxon>Chlamydomonadales</taxon>
        <taxon>Dunaliellaceae</taxon>
        <taxon>Dunaliella</taxon>
    </lineage>
</organism>
<sequence>MALWFKITVRNVSLIVKAAHHKFYSLFCEYSCPAGSFIGEAQENKIKVMLHACSQEGVRALLLQGIRVSYCALGRVSGSKDMGLQLQRHCRPGQRSFHFISQLVMSCMCAGQNRTLLPT</sequence>